<evidence type="ECO:0000256" key="1">
    <source>
        <dbReference type="SAM" id="SignalP"/>
    </source>
</evidence>
<dbReference type="RefSeq" id="WP_274942884.1">
    <property type="nucleotide sequence ID" value="NZ_JANWOI010000001.1"/>
</dbReference>
<protein>
    <submittedName>
        <fullName evidence="2">ABC transporter substrate-binding protein</fullName>
    </submittedName>
</protein>
<comment type="caution">
    <text evidence="2">The sequence shown here is derived from an EMBL/GenBank/DDBJ whole genome shotgun (WGS) entry which is preliminary data.</text>
</comment>
<dbReference type="Pfam" id="PF05494">
    <property type="entry name" value="MlaC"/>
    <property type="match status" value="1"/>
</dbReference>
<keyword evidence="3" id="KW-1185">Reference proteome</keyword>
<reference evidence="2" key="1">
    <citation type="submission" date="2022-08" db="EMBL/GenBank/DDBJ databases">
        <authorList>
            <person name="Vandamme P."/>
            <person name="Hettiarachchi A."/>
            <person name="Peeters C."/>
            <person name="Cnockaert M."/>
            <person name="Carlier A."/>
        </authorList>
    </citation>
    <scope>NUCLEOTIDE SEQUENCE</scope>
    <source>
        <strain evidence="2">LMG 31809</strain>
    </source>
</reference>
<name>A0A9X3TWC3_9PROT</name>
<dbReference type="AlphaFoldDB" id="A0A9X3TWC3"/>
<sequence length="249" mass="26927">MFIFAPSGLIPSGKRQSALALMMAGLLATAFVIPATAQTGSAATAPQATDAQAFIRKMADDSLNLIQDKSVTPDVRKAKLKAIFNEHVAMDYIATLALGRYGRVDPSLPAEARDQQAAQITEYRSLFPDFIFNKLYDILISKFDNSKIDVIGSKPIGNTDLYVNTRVNRPKLEPVLADWRVRNDKDGVIKVIDLKAEGVSLTITQRDEFAAILGSSKNINDGLAKLLTYMKDTNAGRAPAAPVSAKNGA</sequence>
<dbReference type="InterPro" id="IPR008869">
    <property type="entry name" value="MlaC/ttg2D"/>
</dbReference>
<accession>A0A9X3TWC3</accession>
<dbReference type="Gene3D" id="3.10.450.710">
    <property type="entry name" value="Tgt2/MlaC"/>
    <property type="match status" value="1"/>
</dbReference>
<proteinExistence type="predicted"/>
<feature type="chain" id="PRO_5040935449" evidence="1">
    <location>
        <begin position="38"/>
        <end position="249"/>
    </location>
</feature>
<dbReference type="PANTHER" id="PTHR36573">
    <property type="entry name" value="INTERMEMBRANE PHOSPHOLIPID TRANSPORT SYSTEM BINDING PROTEIN MLAC"/>
    <property type="match status" value="1"/>
</dbReference>
<dbReference type="Proteomes" id="UP001141619">
    <property type="component" value="Unassembled WGS sequence"/>
</dbReference>
<organism evidence="2 3">
    <name type="scientific">Govanella unica</name>
    <dbReference type="NCBI Taxonomy" id="2975056"/>
    <lineage>
        <taxon>Bacteria</taxon>
        <taxon>Pseudomonadati</taxon>
        <taxon>Pseudomonadota</taxon>
        <taxon>Alphaproteobacteria</taxon>
        <taxon>Emcibacterales</taxon>
        <taxon>Govanellaceae</taxon>
        <taxon>Govanella</taxon>
    </lineage>
</organism>
<feature type="signal peptide" evidence="1">
    <location>
        <begin position="1"/>
        <end position="37"/>
    </location>
</feature>
<gene>
    <name evidence="2" type="ORF">NYP16_04365</name>
</gene>
<dbReference type="PANTHER" id="PTHR36573:SF1">
    <property type="entry name" value="INTERMEMBRANE PHOSPHOLIPID TRANSPORT SYSTEM BINDING PROTEIN MLAC"/>
    <property type="match status" value="1"/>
</dbReference>
<keyword evidence="1" id="KW-0732">Signal</keyword>
<evidence type="ECO:0000313" key="2">
    <source>
        <dbReference type="EMBL" id="MDA5193190.1"/>
    </source>
</evidence>
<reference evidence="2" key="2">
    <citation type="journal article" date="2023" name="Syst. Appl. Microbiol.">
        <title>Govania unica gen. nov., sp. nov., a rare biosphere bacterium that represents a novel family in the class Alphaproteobacteria.</title>
        <authorList>
            <person name="Vandamme P."/>
            <person name="Peeters C."/>
            <person name="Hettiarachchi A."/>
            <person name="Cnockaert M."/>
            <person name="Carlier A."/>
        </authorList>
    </citation>
    <scope>NUCLEOTIDE SEQUENCE</scope>
    <source>
        <strain evidence="2">LMG 31809</strain>
    </source>
</reference>
<dbReference type="InterPro" id="IPR042245">
    <property type="entry name" value="Tgt2/MlaC_sf"/>
</dbReference>
<evidence type="ECO:0000313" key="3">
    <source>
        <dbReference type="Proteomes" id="UP001141619"/>
    </source>
</evidence>
<dbReference type="EMBL" id="JANWOI010000001">
    <property type="protein sequence ID" value="MDA5193190.1"/>
    <property type="molecule type" value="Genomic_DNA"/>
</dbReference>